<feature type="region of interest" description="Disordered" evidence="1">
    <location>
        <begin position="105"/>
        <end position="256"/>
    </location>
</feature>
<accession>A0A166U6J3</accession>
<dbReference type="EMBL" id="AZGY01000002">
    <property type="protein sequence ID" value="OAA32121.1"/>
    <property type="molecule type" value="Genomic_DNA"/>
</dbReference>
<proteinExistence type="predicted"/>
<reference evidence="2 3" key="1">
    <citation type="journal article" date="2016" name="Genome Biol. Evol.">
        <title>Divergent and convergent evolution of fungal pathogenicity.</title>
        <authorList>
            <person name="Shang Y."/>
            <person name="Xiao G."/>
            <person name="Zheng P."/>
            <person name="Cen K."/>
            <person name="Zhan S."/>
            <person name="Wang C."/>
        </authorList>
    </citation>
    <scope>NUCLEOTIDE SEQUENCE [LARGE SCALE GENOMIC DNA]</scope>
    <source>
        <strain evidence="2 3">RCEF 2490</strain>
    </source>
</reference>
<keyword evidence="3" id="KW-1185">Reference proteome</keyword>
<dbReference type="AlphaFoldDB" id="A0A166U6J3"/>
<evidence type="ECO:0000313" key="3">
    <source>
        <dbReference type="Proteomes" id="UP000078544"/>
    </source>
</evidence>
<comment type="caution">
    <text evidence="2">The sequence shown here is derived from an EMBL/GenBank/DDBJ whole genome shotgun (WGS) entry which is preliminary data.</text>
</comment>
<protein>
    <submittedName>
        <fullName evidence="2">Uncharacterized protein</fullName>
    </submittedName>
</protein>
<feature type="compositionally biased region" description="Basic and acidic residues" evidence="1">
    <location>
        <begin position="183"/>
        <end position="212"/>
    </location>
</feature>
<sequence>MPARHVWSDPWPPTDSRGLPGFDRSFVVPVRSRPRNYQEEMHVRRLQESGDADSAHQVQYRDDYHDGYGYGMMGDIGDVYAIGNAARHYMNDDYRRAGSVRYRTSPPIVYGSSDHGDVSGRSSGQRPGVRERRRSGSAPATGPSFRGGKTAASPPSVPSPPRRPLRHRGPEGELYNSSPSTSRSERVVASRFSREYRDEAEVHRPARYKESQGYDAPRTSDMAGLSGGGSELNRVSQWRTFVEPGMPDEERVAEYD</sequence>
<evidence type="ECO:0000256" key="1">
    <source>
        <dbReference type="SAM" id="MobiDB-lite"/>
    </source>
</evidence>
<evidence type="ECO:0000313" key="2">
    <source>
        <dbReference type="EMBL" id="OAA32121.1"/>
    </source>
</evidence>
<dbReference type="OrthoDB" id="9977870at2759"/>
<organism evidence="2 3">
    <name type="scientific">Moelleriella libera RCEF 2490</name>
    <dbReference type="NCBI Taxonomy" id="1081109"/>
    <lineage>
        <taxon>Eukaryota</taxon>
        <taxon>Fungi</taxon>
        <taxon>Dikarya</taxon>
        <taxon>Ascomycota</taxon>
        <taxon>Pezizomycotina</taxon>
        <taxon>Sordariomycetes</taxon>
        <taxon>Hypocreomycetidae</taxon>
        <taxon>Hypocreales</taxon>
        <taxon>Clavicipitaceae</taxon>
        <taxon>Moelleriella</taxon>
    </lineage>
</organism>
<name>A0A166U6J3_9HYPO</name>
<dbReference type="Proteomes" id="UP000078544">
    <property type="component" value="Unassembled WGS sequence"/>
</dbReference>
<gene>
    <name evidence="2" type="ORF">AAL_01453</name>
</gene>